<dbReference type="RefSeq" id="WP_142934510.1">
    <property type="nucleotide sequence ID" value="NZ_ML660171.1"/>
</dbReference>
<protein>
    <submittedName>
        <fullName evidence="2">Uncharacterized protein</fullName>
    </submittedName>
</protein>
<reference evidence="2 3" key="1">
    <citation type="submission" date="2019-07" db="EMBL/GenBank/DDBJ databases">
        <title>Draft genome for Aliikangiella sp. M105.</title>
        <authorList>
            <person name="Wang G."/>
        </authorList>
    </citation>
    <scope>NUCLEOTIDE SEQUENCE [LARGE SCALE GENOMIC DNA]</scope>
    <source>
        <strain evidence="2 3">M105</strain>
    </source>
</reference>
<keyword evidence="1" id="KW-0812">Transmembrane</keyword>
<keyword evidence="3" id="KW-1185">Reference proteome</keyword>
<dbReference type="AlphaFoldDB" id="A0A545U054"/>
<keyword evidence="1" id="KW-1133">Transmembrane helix</keyword>
<comment type="caution">
    <text evidence="2">The sequence shown here is derived from an EMBL/GenBank/DDBJ whole genome shotgun (WGS) entry which is preliminary data.</text>
</comment>
<dbReference type="Proteomes" id="UP000315439">
    <property type="component" value="Unassembled WGS sequence"/>
</dbReference>
<keyword evidence="1" id="KW-0472">Membrane</keyword>
<dbReference type="EMBL" id="VIKS01000015">
    <property type="protein sequence ID" value="TQV82841.1"/>
    <property type="molecule type" value="Genomic_DNA"/>
</dbReference>
<feature type="transmembrane region" description="Helical" evidence="1">
    <location>
        <begin position="105"/>
        <end position="126"/>
    </location>
</feature>
<accession>A0A545U054</accession>
<name>A0A545U054_9GAMM</name>
<proteinExistence type="predicted"/>
<feature type="transmembrane region" description="Helical" evidence="1">
    <location>
        <begin position="41"/>
        <end position="68"/>
    </location>
</feature>
<sequence length="443" mass="50235">MSLNSIRNYFLEQFKGNNQSIRMRILELIFNLFTFPFRKAWSIWSCICSSHIIPALSVLLMTGIGIVGSMRYKEISEKVSPVCDSAKNYWICATKELLIGESLVVIKYLIWTAIILGFCLVTRTYIKAKTYSDSVKELRYYFSSLPPGNIIQHHSRAYVQANNIIFSILELNLNEEEKQDIEYKKTVVDSIKAILKIIGILLHDFEAEGSGKRDEKYSLNIMLFEAIERFGDNPTSQSIRSKFKGLRLLDSGGVEDLRGFLVLYSALSIRIIGSRFLSTQISDIDNTIPCGLCLPVHKKHVDSFGVINSLPGAPTAFNLHTDHPSIAIKDTRSKELWKSWFKKCNYKTETENEILKYFCDEYAPTMGSLLSLPITNTSSEVDGNLLPVGVLNIHCDRRSMLQTHEKDLELFVPLMKPYIAILGRLIEKVEIDDISNLSGDECG</sequence>
<evidence type="ECO:0000256" key="1">
    <source>
        <dbReference type="SAM" id="Phobius"/>
    </source>
</evidence>
<gene>
    <name evidence="2" type="ORF">FLL46_24030</name>
</gene>
<organism evidence="2 3">
    <name type="scientific">Aliikangiella coralliicola</name>
    <dbReference type="NCBI Taxonomy" id="2592383"/>
    <lineage>
        <taxon>Bacteria</taxon>
        <taxon>Pseudomonadati</taxon>
        <taxon>Pseudomonadota</taxon>
        <taxon>Gammaproteobacteria</taxon>
        <taxon>Oceanospirillales</taxon>
        <taxon>Pleioneaceae</taxon>
        <taxon>Aliikangiella</taxon>
    </lineage>
</organism>
<evidence type="ECO:0000313" key="2">
    <source>
        <dbReference type="EMBL" id="TQV82841.1"/>
    </source>
</evidence>
<evidence type="ECO:0000313" key="3">
    <source>
        <dbReference type="Proteomes" id="UP000315439"/>
    </source>
</evidence>